<dbReference type="EMBL" id="LGRX02017785">
    <property type="protein sequence ID" value="KAK3260371.1"/>
    <property type="molecule type" value="Genomic_DNA"/>
</dbReference>
<comment type="caution">
    <text evidence="1">The sequence shown here is derived from an EMBL/GenBank/DDBJ whole genome shotgun (WGS) entry which is preliminary data.</text>
</comment>
<keyword evidence="2" id="KW-1185">Reference proteome</keyword>
<feature type="non-terminal residue" evidence="1">
    <location>
        <position position="1"/>
    </location>
</feature>
<gene>
    <name evidence="1" type="ORF">CYMTET_30668</name>
</gene>
<protein>
    <submittedName>
        <fullName evidence="1">Uncharacterized protein</fullName>
    </submittedName>
</protein>
<evidence type="ECO:0000313" key="1">
    <source>
        <dbReference type="EMBL" id="KAK3260371.1"/>
    </source>
</evidence>
<reference evidence="1 2" key="1">
    <citation type="journal article" date="2015" name="Genome Biol. Evol.">
        <title>Comparative Genomics of a Bacterivorous Green Alga Reveals Evolutionary Causalities and Consequences of Phago-Mixotrophic Mode of Nutrition.</title>
        <authorList>
            <person name="Burns J.A."/>
            <person name="Paasch A."/>
            <person name="Narechania A."/>
            <person name="Kim E."/>
        </authorList>
    </citation>
    <scope>NUCLEOTIDE SEQUENCE [LARGE SCALE GENOMIC DNA]</scope>
    <source>
        <strain evidence="1 2">PLY_AMNH</strain>
    </source>
</reference>
<dbReference type="AlphaFoldDB" id="A0AAE0KTP4"/>
<name>A0AAE0KTP4_9CHLO</name>
<dbReference type="Proteomes" id="UP001190700">
    <property type="component" value="Unassembled WGS sequence"/>
</dbReference>
<organism evidence="1 2">
    <name type="scientific">Cymbomonas tetramitiformis</name>
    <dbReference type="NCBI Taxonomy" id="36881"/>
    <lineage>
        <taxon>Eukaryota</taxon>
        <taxon>Viridiplantae</taxon>
        <taxon>Chlorophyta</taxon>
        <taxon>Pyramimonadophyceae</taxon>
        <taxon>Pyramimonadales</taxon>
        <taxon>Pyramimonadaceae</taxon>
        <taxon>Cymbomonas</taxon>
    </lineage>
</organism>
<evidence type="ECO:0000313" key="2">
    <source>
        <dbReference type="Proteomes" id="UP001190700"/>
    </source>
</evidence>
<accession>A0AAE0KTP4</accession>
<proteinExistence type="predicted"/>
<sequence>TNQEELSALVKNSTEYKTYLKWKAVHEALPTNLGDVSEAMTDTLKTLIELVKSIEPKGKPRAYLTAGVIDTIMPRLQTLKDSCLKFQQCAVPVKTSLQEKCISTKSVAWKQRADDMLFYLESTDTILRCIANMASDIGCSSDLEKEKQDVKKQTRRRRSLVF</sequence>